<protein>
    <recommendedName>
        <fullName evidence="6">DNA polymerase epsilon subunit</fullName>
    </recommendedName>
    <alternativeName>
        <fullName evidence="6">DNA polymerase II subunit 2</fullName>
    </alternativeName>
</protein>
<reference evidence="9 10" key="1">
    <citation type="submission" date="2020-08" db="EMBL/GenBank/DDBJ databases">
        <title>Aphidius gifuensis genome sequencing and assembly.</title>
        <authorList>
            <person name="Du Z."/>
        </authorList>
    </citation>
    <scope>NUCLEOTIDE SEQUENCE [LARGE SCALE GENOMIC DNA]</scope>
    <source>
        <strain evidence="9">YNYX2018</strain>
        <tissue evidence="9">Adults</tissue>
    </source>
</reference>
<evidence type="ECO:0000313" key="10">
    <source>
        <dbReference type="Proteomes" id="UP000639338"/>
    </source>
</evidence>
<keyword evidence="10" id="KW-1185">Reference proteome</keyword>
<dbReference type="GO" id="GO:0042276">
    <property type="term" value="P:error-prone translesion synthesis"/>
    <property type="evidence" value="ECO:0007669"/>
    <property type="project" value="TreeGrafter"/>
</dbReference>
<name>A0A834XSF6_APHGI</name>
<feature type="domain" description="DNA polymerase alpha/delta/epsilon subunit B" evidence="7">
    <location>
        <begin position="267"/>
        <end position="466"/>
    </location>
</feature>
<evidence type="ECO:0000256" key="1">
    <source>
        <dbReference type="ARBA" id="ARBA00004123"/>
    </source>
</evidence>
<evidence type="ECO:0000256" key="3">
    <source>
        <dbReference type="ARBA" id="ARBA00022705"/>
    </source>
</evidence>
<evidence type="ECO:0000313" key="9">
    <source>
        <dbReference type="EMBL" id="KAF7991976.1"/>
    </source>
</evidence>
<keyword evidence="5 6" id="KW-0539">Nucleus</keyword>
<evidence type="ECO:0000256" key="4">
    <source>
        <dbReference type="ARBA" id="ARBA00023125"/>
    </source>
</evidence>
<dbReference type="PANTHER" id="PTHR12708">
    <property type="entry name" value="DNA POLYMERASE EPSILON SUBUNIT B"/>
    <property type="match status" value="1"/>
</dbReference>
<dbReference type="OrthoDB" id="10254730at2759"/>
<keyword evidence="4 6" id="KW-0238">DNA-binding</keyword>
<accession>A0A834XSF6</accession>
<evidence type="ECO:0000259" key="7">
    <source>
        <dbReference type="Pfam" id="PF04042"/>
    </source>
</evidence>
<comment type="subcellular location">
    <subcellularLocation>
        <location evidence="1 6">Nucleus</location>
    </subcellularLocation>
</comment>
<dbReference type="GO" id="GO:0003677">
    <property type="term" value="F:DNA binding"/>
    <property type="evidence" value="ECO:0007669"/>
    <property type="project" value="UniProtKB-UniRule"/>
</dbReference>
<dbReference type="AlphaFoldDB" id="A0A834XSF6"/>
<feature type="domain" description="DNA polymerase epsilon subunit B N-terminal" evidence="8">
    <location>
        <begin position="4"/>
        <end position="72"/>
    </location>
</feature>
<evidence type="ECO:0000256" key="2">
    <source>
        <dbReference type="ARBA" id="ARBA00009560"/>
    </source>
</evidence>
<dbReference type="Gene3D" id="3.60.21.60">
    <property type="match status" value="1"/>
</dbReference>
<proteinExistence type="inferred from homology"/>
<dbReference type="Pfam" id="PF04042">
    <property type="entry name" value="DNA_pol_E_B"/>
    <property type="match status" value="1"/>
</dbReference>
<dbReference type="PANTHER" id="PTHR12708:SF0">
    <property type="entry name" value="DNA POLYMERASE EPSILON SUBUNIT 2"/>
    <property type="match status" value="1"/>
</dbReference>
<comment type="similarity">
    <text evidence="2 6">Belongs to the DNA polymerase epsilon subunit B family.</text>
</comment>
<dbReference type="Gene3D" id="1.10.8.60">
    <property type="match status" value="1"/>
</dbReference>
<dbReference type="EMBL" id="JACMRX010000004">
    <property type="protein sequence ID" value="KAF7991976.1"/>
    <property type="molecule type" value="Genomic_DNA"/>
</dbReference>
<comment type="function">
    <text evidence="6">Participates in DNA repair and in chromosomal DNA replication.</text>
</comment>
<dbReference type="Proteomes" id="UP000639338">
    <property type="component" value="Unassembled WGS sequence"/>
</dbReference>
<dbReference type="InterPro" id="IPR024639">
    <property type="entry name" value="DNA_pol_e_bsu_N"/>
</dbReference>
<keyword evidence="3 6" id="KW-0235">DNA replication</keyword>
<organism evidence="9 10">
    <name type="scientific">Aphidius gifuensis</name>
    <name type="common">Parasitoid wasp</name>
    <dbReference type="NCBI Taxonomy" id="684658"/>
    <lineage>
        <taxon>Eukaryota</taxon>
        <taxon>Metazoa</taxon>
        <taxon>Ecdysozoa</taxon>
        <taxon>Arthropoda</taxon>
        <taxon>Hexapoda</taxon>
        <taxon>Insecta</taxon>
        <taxon>Pterygota</taxon>
        <taxon>Neoptera</taxon>
        <taxon>Endopterygota</taxon>
        <taxon>Hymenoptera</taxon>
        <taxon>Apocrita</taxon>
        <taxon>Ichneumonoidea</taxon>
        <taxon>Braconidae</taxon>
        <taxon>Aphidiinae</taxon>
        <taxon>Aphidius</taxon>
    </lineage>
</organism>
<gene>
    <name evidence="9" type="ORF">HCN44_010777</name>
</gene>
<dbReference type="GO" id="GO:0006261">
    <property type="term" value="P:DNA-templated DNA replication"/>
    <property type="evidence" value="ECO:0007669"/>
    <property type="project" value="InterPro"/>
</dbReference>
<evidence type="ECO:0000256" key="5">
    <source>
        <dbReference type="ARBA" id="ARBA00023242"/>
    </source>
</evidence>
<evidence type="ECO:0000256" key="6">
    <source>
        <dbReference type="PIRNR" id="PIRNR000799"/>
    </source>
</evidence>
<sequence>MSNLLKTVQSTFSMYGFIIRRDLSNYVVGQLQCVDEDERDTWLTKITDQLTSLNLTDPHITKEHIDQAIRECIRPDTNLNENEKIFNVISIIDIPKITYDIVRKKFQLEKIKPDYYSDADCKTNLYKNRLNLLKYRTLRHEAFEPKKFGETDVDKFNLVPVEYLLTNTKNGEVYVMGLLSQLVEGKYFLEDQGAGVITEGTIVIVNGLYEDGILEVKKIGLPPAEPSEVSRAPFGTENTFGGTSKISLKLSEKLKNHEESRISEMMVILSDVWLDDPVILSKLRIIFDGYSDDAPIAFILCGNFLSFAPNVTSADKLKEGFNKLADIIQDYPDIKKYSKFVFVPGPQDIFAPKILPKAPLPEYLLDTFIKSIPGTFLAYNPCRIQYCTKEIVVFREDMIAKLSRNTLKFPEKGQLYEHYARTMVCQSHLAPMTLPVVPVYWKHDHALQLFPTPDLIVVADSSQSYTTSYADCKVINPGSFPKNKFSFKVYKPGMDEIEDCELPDDNDD</sequence>
<comment type="caution">
    <text evidence="9">The sequence shown here is derived from an EMBL/GenBank/DDBJ whole genome shotgun (WGS) entry which is preliminary data.</text>
</comment>
<evidence type="ECO:0000259" key="8">
    <source>
        <dbReference type="Pfam" id="PF12213"/>
    </source>
</evidence>
<dbReference type="InterPro" id="IPR007185">
    <property type="entry name" value="DNA_pol_a/d/e_bsu"/>
</dbReference>
<dbReference type="InterPro" id="IPR016266">
    <property type="entry name" value="POLE2"/>
</dbReference>
<dbReference type="GO" id="GO:0008622">
    <property type="term" value="C:epsilon DNA polymerase complex"/>
    <property type="evidence" value="ECO:0007669"/>
    <property type="project" value="UniProtKB-UniRule"/>
</dbReference>
<dbReference type="PIRSF" id="PIRSF000799">
    <property type="entry name" value="DNA_pol_eps_2"/>
    <property type="match status" value="1"/>
</dbReference>
<dbReference type="Pfam" id="PF12213">
    <property type="entry name" value="Dpoe2NT"/>
    <property type="match status" value="1"/>
</dbReference>